<reference evidence="4 6" key="1">
    <citation type="submission" date="2016-09" db="EMBL/GenBank/DDBJ databases">
        <title>genome sequences of unsequenced Mycobacteria.</title>
        <authorList>
            <person name="Greninger A.L."/>
            <person name="Jerome K.R."/>
            <person name="Mcnair B."/>
            <person name="Wallis C."/>
            <person name="Fang F."/>
        </authorList>
    </citation>
    <scope>NUCLEOTIDE SEQUENCE [LARGE SCALE GENOMIC DNA]</scope>
    <source>
        <strain evidence="4 6">BM1</strain>
    </source>
</reference>
<feature type="region of interest" description="Disordered" evidence="2">
    <location>
        <begin position="23"/>
        <end position="66"/>
    </location>
</feature>
<dbReference type="EMBL" id="MIJD01000067">
    <property type="protein sequence ID" value="OPE54749.1"/>
    <property type="molecule type" value="Genomic_DNA"/>
</dbReference>
<dbReference type="RefSeq" id="WP_073856921.1">
    <property type="nucleotide sequence ID" value="NZ_BAAATC010000008.1"/>
</dbReference>
<dbReference type="PROSITE" id="PS51257">
    <property type="entry name" value="PROKAR_LIPOPROTEIN"/>
    <property type="match status" value="1"/>
</dbReference>
<keyword evidence="7" id="KW-1185">Reference proteome</keyword>
<accession>A0A1T3WK27</accession>
<dbReference type="Gene3D" id="3.40.1000.10">
    <property type="entry name" value="Mog1/PsbP, alpha/beta/alpha sandwich"/>
    <property type="match status" value="1"/>
</dbReference>
<name>A0A1T3WK27_9MYCO</name>
<reference evidence="5 7" key="2">
    <citation type="submission" date="2017-10" db="EMBL/GenBank/DDBJ databases">
        <title>The new phylogeny of genus Mycobacterium.</title>
        <authorList>
            <person name="Tortoli E."/>
            <person name="Trovato A."/>
            <person name="Cirillo D.M."/>
        </authorList>
    </citation>
    <scope>NUCLEOTIDE SEQUENCE [LARGE SCALE GENOMIC DNA]</scope>
    <source>
        <strain evidence="5 7">IP141170001</strain>
    </source>
</reference>
<dbReference type="Pfam" id="PF10738">
    <property type="entry name" value="Lpp-LpqN"/>
    <property type="match status" value="1"/>
</dbReference>
<feature type="chain" id="PRO_5044566318" description="Lipoprotein LpqN" evidence="3">
    <location>
        <begin position="20"/>
        <end position="237"/>
    </location>
</feature>
<evidence type="ECO:0000313" key="4">
    <source>
        <dbReference type="EMBL" id="OPE54749.1"/>
    </source>
</evidence>
<keyword evidence="1 3" id="KW-0732">Signal</keyword>
<evidence type="ECO:0000256" key="3">
    <source>
        <dbReference type="SAM" id="SignalP"/>
    </source>
</evidence>
<evidence type="ECO:0008006" key="8">
    <source>
        <dbReference type="Google" id="ProtNLM"/>
    </source>
</evidence>
<comment type="caution">
    <text evidence="4">The sequence shown here is derived from an EMBL/GenBank/DDBJ whole genome shotgun (WGS) entry which is preliminary data.</text>
</comment>
<dbReference type="OrthoDB" id="3826775at2"/>
<dbReference type="Proteomes" id="UP000220340">
    <property type="component" value="Unassembled WGS sequence"/>
</dbReference>
<feature type="signal peptide" evidence="3">
    <location>
        <begin position="1"/>
        <end position="19"/>
    </location>
</feature>
<protein>
    <recommendedName>
        <fullName evidence="8">Lipoprotein LpqN</fullName>
    </recommendedName>
</protein>
<evidence type="ECO:0000313" key="7">
    <source>
        <dbReference type="Proteomes" id="UP000220340"/>
    </source>
</evidence>
<dbReference type="AlphaFoldDB" id="A0A1T3WK27"/>
<gene>
    <name evidence="4" type="ORF">BV510_08735</name>
    <name evidence="5" type="ORF">CRI78_24170</name>
</gene>
<organism evidence="4 6">
    <name type="scientific">Mycolicibacterium diernhoferi</name>
    <dbReference type="NCBI Taxonomy" id="1801"/>
    <lineage>
        <taxon>Bacteria</taxon>
        <taxon>Bacillati</taxon>
        <taxon>Actinomycetota</taxon>
        <taxon>Actinomycetes</taxon>
        <taxon>Mycobacteriales</taxon>
        <taxon>Mycobacteriaceae</taxon>
        <taxon>Mycolicibacterium</taxon>
    </lineage>
</organism>
<evidence type="ECO:0000256" key="1">
    <source>
        <dbReference type="ARBA" id="ARBA00022729"/>
    </source>
</evidence>
<dbReference type="EMBL" id="PDCR01000040">
    <property type="protein sequence ID" value="PEG51941.1"/>
    <property type="molecule type" value="Genomic_DNA"/>
</dbReference>
<evidence type="ECO:0000256" key="2">
    <source>
        <dbReference type="SAM" id="MobiDB-lite"/>
    </source>
</evidence>
<evidence type="ECO:0000313" key="5">
    <source>
        <dbReference type="EMBL" id="PEG51941.1"/>
    </source>
</evidence>
<sequence length="237" mass="24563">MRASAIAGVMALTVGLALSGCGADTRTTEGTPKAGASSDSSPTRESTPRTTKPRVAPREEDAAGPHDTIASYIEENGIQETPVKRGDPGSPTIDLPFPDGWEDAGADTPEWAYSAIVYTGPEAAEYPPSIVALVSRLDGDVDPQTILDVAGGELQNLPGYEGWNEGTFSALGEFPAFQLGGTWVQDGLTKVVAQKTVVIEGGDGLYVLQLNADGTEDQADIVSAATDAIDAETVITP</sequence>
<dbReference type="Proteomes" id="UP000191039">
    <property type="component" value="Unassembled WGS sequence"/>
</dbReference>
<feature type="compositionally biased region" description="Low complexity" evidence="2">
    <location>
        <begin position="37"/>
        <end position="54"/>
    </location>
</feature>
<evidence type="ECO:0000313" key="6">
    <source>
        <dbReference type="Proteomes" id="UP000191039"/>
    </source>
</evidence>
<dbReference type="InterPro" id="IPR019674">
    <property type="entry name" value="Lipoprotein_LpqN/LpqT-like"/>
</dbReference>
<proteinExistence type="predicted"/>